<evidence type="ECO:0000256" key="5">
    <source>
        <dbReference type="SAM" id="Phobius"/>
    </source>
</evidence>
<feature type="transmembrane region" description="Helical" evidence="5">
    <location>
        <begin position="239"/>
        <end position="264"/>
    </location>
</feature>
<feature type="transmembrane region" description="Helical" evidence="5">
    <location>
        <begin position="270"/>
        <end position="292"/>
    </location>
</feature>
<dbReference type="PANTHER" id="PTHR43359:SF1">
    <property type="entry name" value="FORMATE HYDROGENLYASE SUBUNIT 4-RELATED"/>
    <property type="match status" value="1"/>
</dbReference>
<feature type="transmembrane region" description="Helical" evidence="5">
    <location>
        <begin position="128"/>
        <end position="147"/>
    </location>
</feature>
<sequence>MFSVIIPILVSVALFLPTLMDGVERKIKARIQSRIGPPILQSWFDIFKLMSKEFYIPVNSLHTVTLLLMYLALQPFVLIYLITSVIHPLTDYDLAITISIYIIIQALFISIPFTIPNPFSIIGASREIMLVIVNELFLIISISLYILYSGLTSFTQTRIVSFTLHTILILLVLFINSYVSSGRLPFDIAEAEPELASGLMIELSGPLLGLLILCLHLKRFFVKLLPVILLTKLFIENNIILLMVSIIVTIIVWILYSVLSAILARSRVDLAPITLLKIYILLVILSVISYVLGI</sequence>
<evidence type="ECO:0000256" key="4">
    <source>
        <dbReference type="ARBA" id="ARBA00023136"/>
    </source>
</evidence>
<name>A0A7C4D9Z0_STAMA</name>
<keyword evidence="2 5" id="KW-0812">Transmembrane</keyword>
<feature type="transmembrane region" description="Helical" evidence="5">
    <location>
        <begin position="159"/>
        <end position="179"/>
    </location>
</feature>
<dbReference type="GO" id="GO:0005886">
    <property type="term" value="C:plasma membrane"/>
    <property type="evidence" value="ECO:0007669"/>
    <property type="project" value="TreeGrafter"/>
</dbReference>
<feature type="transmembrane region" description="Helical" evidence="5">
    <location>
        <begin position="199"/>
        <end position="218"/>
    </location>
</feature>
<dbReference type="PANTHER" id="PTHR43359">
    <property type="entry name" value="FORMATE HYDROGENLYASE SUBUNIT 4"/>
    <property type="match status" value="1"/>
</dbReference>
<comment type="subcellular location">
    <subcellularLocation>
        <location evidence="1">Membrane</location>
        <topology evidence="1">Multi-pass membrane protein</topology>
    </subcellularLocation>
</comment>
<evidence type="ECO:0000256" key="1">
    <source>
        <dbReference type="ARBA" id="ARBA00004141"/>
    </source>
</evidence>
<feature type="transmembrane region" description="Helical" evidence="5">
    <location>
        <begin position="60"/>
        <end position="82"/>
    </location>
</feature>
<dbReference type="Pfam" id="PF00146">
    <property type="entry name" value="NADHdh"/>
    <property type="match status" value="1"/>
</dbReference>
<dbReference type="PROSITE" id="PS00668">
    <property type="entry name" value="COMPLEX1_ND1_2"/>
    <property type="match status" value="1"/>
</dbReference>
<dbReference type="InterPro" id="IPR052561">
    <property type="entry name" value="ComplexI_Subunit1"/>
</dbReference>
<keyword evidence="3 5" id="KW-1133">Transmembrane helix</keyword>
<evidence type="ECO:0000256" key="2">
    <source>
        <dbReference type="ARBA" id="ARBA00022692"/>
    </source>
</evidence>
<organism evidence="6">
    <name type="scientific">Staphylothermus marinus</name>
    <dbReference type="NCBI Taxonomy" id="2280"/>
    <lineage>
        <taxon>Archaea</taxon>
        <taxon>Thermoproteota</taxon>
        <taxon>Thermoprotei</taxon>
        <taxon>Desulfurococcales</taxon>
        <taxon>Desulfurococcaceae</taxon>
        <taxon>Staphylothermus</taxon>
    </lineage>
</organism>
<dbReference type="EMBL" id="DTBJ01000023">
    <property type="protein sequence ID" value="HGM58618.1"/>
    <property type="molecule type" value="Genomic_DNA"/>
</dbReference>
<feature type="transmembrane region" description="Helical" evidence="5">
    <location>
        <begin position="94"/>
        <end position="116"/>
    </location>
</feature>
<comment type="caution">
    <text evidence="6">The sequence shown here is derived from an EMBL/GenBank/DDBJ whole genome shotgun (WGS) entry which is preliminary data.</text>
</comment>
<keyword evidence="4 5" id="KW-0472">Membrane</keyword>
<accession>A0A7C4D9Z0</accession>
<dbReference type="AlphaFoldDB" id="A0A7C4D9Z0"/>
<evidence type="ECO:0000313" key="7">
    <source>
        <dbReference type="EMBL" id="HGU65076.1"/>
    </source>
</evidence>
<dbReference type="InterPro" id="IPR001694">
    <property type="entry name" value="NADH_UbQ_OxRdtase_su1/FPO"/>
</dbReference>
<proteinExistence type="predicted"/>
<reference evidence="6" key="1">
    <citation type="journal article" date="2020" name="mSystems">
        <title>Genome- and Community-Level Interaction Insights into Carbon Utilization and Element Cycling Functions of Hydrothermarchaeota in Hydrothermal Sediment.</title>
        <authorList>
            <person name="Zhou Z."/>
            <person name="Liu Y."/>
            <person name="Xu W."/>
            <person name="Pan J."/>
            <person name="Luo Z.H."/>
            <person name="Li M."/>
        </authorList>
    </citation>
    <scope>NUCLEOTIDE SEQUENCE [LARGE SCALE GENOMIC DNA]</scope>
    <source>
        <strain evidence="7">SpSt-622</strain>
        <strain evidence="6">SpSt-642</strain>
    </source>
</reference>
<dbReference type="EMBL" id="DTAN01000100">
    <property type="protein sequence ID" value="HGU65076.1"/>
    <property type="molecule type" value="Genomic_DNA"/>
</dbReference>
<dbReference type="InterPro" id="IPR018086">
    <property type="entry name" value="NADH_UbQ_OxRdtase_su1_CS"/>
</dbReference>
<evidence type="ECO:0000256" key="3">
    <source>
        <dbReference type="ARBA" id="ARBA00022989"/>
    </source>
</evidence>
<protein>
    <submittedName>
        <fullName evidence="6">Hydrogenase</fullName>
    </submittedName>
</protein>
<evidence type="ECO:0000313" key="6">
    <source>
        <dbReference type="EMBL" id="HGM58618.1"/>
    </source>
</evidence>
<gene>
    <name evidence="7" type="ORF">ENT92_02525</name>
    <name evidence="6" type="ORF">ENU14_03400</name>
</gene>